<dbReference type="Gene3D" id="3.90.550.10">
    <property type="entry name" value="Spore Coat Polysaccharide Biosynthesis Protein SpsA, Chain A"/>
    <property type="match status" value="1"/>
</dbReference>
<dbReference type="AlphaFoldDB" id="B8J4Y8"/>
<comment type="similarity">
    <text evidence="1">Belongs to the glycosyltransferase 2 family.</text>
</comment>
<keyword evidence="5" id="KW-1133">Transmembrane helix</keyword>
<dbReference type="HOGENOM" id="CLU_023978_1_1_7"/>
<dbReference type="InterPro" id="IPR029044">
    <property type="entry name" value="Nucleotide-diphossugar_trans"/>
</dbReference>
<dbReference type="SUPFAM" id="SSF53448">
    <property type="entry name" value="Nucleotide-diphospho-sugar transferases"/>
    <property type="match status" value="1"/>
</dbReference>
<evidence type="ECO:0000256" key="4">
    <source>
        <dbReference type="SAM" id="MobiDB-lite"/>
    </source>
</evidence>
<dbReference type="Pfam" id="PF13641">
    <property type="entry name" value="Glyco_tranf_2_3"/>
    <property type="match status" value="1"/>
</dbReference>
<dbReference type="PANTHER" id="PTHR43630">
    <property type="entry name" value="POLY-BETA-1,6-N-ACETYL-D-GLUCOSAMINE SYNTHASE"/>
    <property type="match status" value="1"/>
</dbReference>
<feature type="region of interest" description="Disordered" evidence="4">
    <location>
        <begin position="411"/>
        <end position="432"/>
    </location>
</feature>
<protein>
    <submittedName>
        <fullName evidence="6">Glycosyl transferase family 2</fullName>
    </submittedName>
</protein>
<keyword evidence="5" id="KW-0472">Membrane</keyword>
<evidence type="ECO:0000256" key="3">
    <source>
        <dbReference type="ARBA" id="ARBA00022679"/>
    </source>
</evidence>
<dbReference type="CDD" id="cd06438">
    <property type="entry name" value="EpsO_like"/>
    <property type="match status" value="1"/>
</dbReference>
<feature type="transmembrane region" description="Helical" evidence="5">
    <location>
        <begin position="12"/>
        <end position="30"/>
    </location>
</feature>
<evidence type="ECO:0000313" key="6">
    <source>
        <dbReference type="EMBL" id="ACL64843.1"/>
    </source>
</evidence>
<name>B8J4Y8_ANAD2</name>
<dbReference type="RefSeq" id="WP_012632783.1">
    <property type="nucleotide sequence ID" value="NC_011891.1"/>
</dbReference>
<dbReference type="Proteomes" id="UP000007089">
    <property type="component" value="Chromosome"/>
</dbReference>
<dbReference type="GO" id="GO:0016757">
    <property type="term" value="F:glycosyltransferase activity"/>
    <property type="evidence" value="ECO:0007669"/>
    <property type="project" value="UniProtKB-KW"/>
</dbReference>
<dbReference type="EMBL" id="CP001359">
    <property type="protein sequence ID" value="ACL64843.1"/>
    <property type="molecule type" value="Genomic_DNA"/>
</dbReference>
<keyword evidence="2" id="KW-0328">Glycosyltransferase</keyword>
<organism evidence="6 7">
    <name type="scientific">Anaeromyxobacter dehalogenans (strain ATCC BAA-258 / DSM 21875 / 2CP-1)</name>
    <dbReference type="NCBI Taxonomy" id="455488"/>
    <lineage>
        <taxon>Bacteria</taxon>
        <taxon>Pseudomonadati</taxon>
        <taxon>Myxococcota</taxon>
        <taxon>Myxococcia</taxon>
        <taxon>Myxococcales</taxon>
        <taxon>Cystobacterineae</taxon>
        <taxon>Anaeromyxobacteraceae</taxon>
        <taxon>Anaeromyxobacter</taxon>
    </lineage>
</organism>
<dbReference type="CAZy" id="GT2">
    <property type="family name" value="Glycosyltransferase Family 2"/>
</dbReference>
<dbReference type="PANTHER" id="PTHR43630:SF1">
    <property type="entry name" value="POLY-BETA-1,6-N-ACETYL-D-GLUCOSAMINE SYNTHASE"/>
    <property type="match status" value="1"/>
</dbReference>
<keyword evidence="7" id="KW-1185">Reference proteome</keyword>
<evidence type="ECO:0000313" key="7">
    <source>
        <dbReference type="Proteomes" id="UP000007089"/>
    </source>
</evidence>
<keyword evidence="5" id="KW-0812">Transmembrane</keyword>
<dbReference type="KEGG" id="acp:A2cp1_1499"/>
<sequence>MVQAVAAVFEWGLFALMAYTFAVALAGFLPRRALAPAPPRHRFLVLVPAHDEAAVVAHAVRAALRQDHPRPLFRVVVVADNCSDDTAARARAAGADAVLERHDPRHLGKGHALAWARERALALFPADAVCVFDADNVMAPGFLSAMDARLSAGARVLQGSIEAKNPDDSWVTQASALQHAVAARLFERSRARLGFSALLNGTGYCVRTEVLRAWPPDPACLTDDRELQLRLLRAGVRVEWAPEAVTYDEKPATLAASWRQRVRWARGHLDVARRHTLPLLWRALRHRDLAALDGAVACLQPSRSAVALLAGAVFAARLGGAALGHPAGAPHVPLAAWLPLLACPVAFPVAALAAERVPARVALRYGYTLLLQAAWAPLLVAGLLRRRDRRWGATRHTRSISVEARLAAGNVAASPGPGGAASRPRRGGESVA</sequence>
<reference evidence="6" key="1">
    <citation type="submission" date="2009-01" db="EMBL/GenBank/DDBJ databases">
        <title>Complete sequence of Anaeromyxobacter dehalogenans 2CP-1.</title>
        <authorList>
            <consortium name="US DOE Joint Genome Institute"/>
            <person name="Lucas S."/>
            <person name="Copeland A."/>
            <person name="Lapidus A."/>
            <person name="Glavina del Rio T."/>
            <person name="Dalin E."/>
            <person name="Tice H."/>
            <person name="Bruce D."/>
            <person name="Goodwin L."/>
            <person name="Pitluck S."/>
            <person name="Saunders E."/>
            <person name="Brettin T."/>
            <person name="Detter J.C."/>
            <person name="Han C."/>
            <person name="Larimer F."/>
            <person name="Land M."/>
            <person name="Hauser L."/>
            <person name="Kyrpides N."/>
            <person name="Ovchinnikova G."/>
            <person name="Beliaev A.S."/>
            <person name="Richardson P."/>
        </authorList>
    </citation>
    <scope>NUCLEOTIDE SEQUENCE</scope>
    <source>
        <strain evidence="6">2CP-1</strain>
    </source>
</reference>
<proteinExistence type="inferred from homology"/>
<keyword evidence="3 6" id="KW-0808">Transferase</keyword>
<evidence type="ECO:0000256" key="1">
    <source>
        <dbReference type="ARBA" id="ARBA00006739"/>
    </source>
</evidence>
<evidence type="ECO:0000256" key="5">
    <source>
        <dbReference type="SAM" id="Phobius"/>
    </source>
</evidence>
<gene>
    <name evidence="6" type="ordered locus">A2cp1_1499</name>
</gene>
<accession>B8J4Y8</accession>
<evidence type="ECO:0000256" key="2">
    <source>
        <dbReference type="ARBA" id="ARBA00022676"/>
    </source>
</evidence>